<comment type="caution">
    <text evidence="3">The sequence shown here is derived from an EMBL/GenBank/DDBJ whole genome shotgun (WGS) entry which is preliminary data.</text>
</comment>
<feature type="domain" description="Resolvase/invertase-type recombinase catalytic" evidence="2">
    <location>
        <begin position="4"/>
        <end position="136"/>
    </location>
</feature>
<dbReference type="Gene3D" id="3.40.50.1390">
    <property type="entry name" value="Resolvase, N-terminal catalytic domain"/>
    <property type="match status" value="1"/>
</dbReference>
<dbReference type="InterPro" id="IPR006119">
    <property type="entry name" value="Resolv_N"/>
</dbReference>
<organism evidence="3 4">
    <name type="scientific">Vibrio viridaestus</name>
    <dbReference type="NCBI Taxonomy" id="2487322"/>
    <lineage>
        <taxon>Bacteria</taxon>
        <taxon>Pseudomonadati</taxon>
        <taxon>Pseudomonadota</taxon>
        <taxon>Gammaproteobacteria</taxon>
        <taxon>Vibrionales</taxon>
        <taxon>Vibrionaceae</taxon>
        <taxon>Vibrio</taxon>
    </lineage>
</organism>
<dbReference type="InterPro" id="IPR036162">
    <property type="entry name" value="Resolvase-like_N_sf"/>
</dbReference>
<feature type="region of interest" description="Disordered" evidence="1">
    <location>
        <begin position="199"/>
        <end position="239"/>
    </location>
</feature>
<name>A0A3N9TCV3_9VIBR</name>
<evidence type="ECO:0000259" key="2">
    <source>
        <dbReference type="SMART" id="SM00857"/>
    </source>
</evidence>
<protein>
    <submittedName>
        <fullName evidence="3">Recombinase family protein</fullName>
    </submittedName>
</protein>
<dbReference type="SUPFAM" id="SSF53041">
    <property type="entry name" value="Resolvase-like"/>
    <property type="match status" value="1"/>
</dbReference>
<dbReference type="GO" id="GO:0003677">
    <property type="term" value="F:DNA binding"/>
    <property type="evidence" value="ECO:0007669"/>
    <property type="project" value="InterPro"/>
</dbReference>
<evidence type="ECO:0000313" key="4">
    <source>
        <dbReference type="Proteomes" id="UP000281112"/>
    </source>
</evidence>
<dbReference type="OrthoDB" id="9797501at2"/>
<dbReference type="SMART" id="SM00857">
    <property type="entry name" value="Resolvase"/>
    <property type="match status" value="1"/>
</dbReference>
<proteinExistence type="predicted"/>
<dbReference type="EMBL" id="RJVQ01000008">
    <property type="protein sequence ID" value="RQW62017.1"/>
    <property type="molecule type" value="Genomic_DNA"/>
</dbReference>
<accession>A0A3N9TCV3</accession>
<evidence type="ECO:0000256" key="1">
    <source>
        <dbReference type="SAM" id="MobiDB-lite"/>
    </source>
</evidence>
<dbReference type="Pfam" id="PF00239">
    <property type="entry name" value="Resolvase"/>
    <property type="match status" value="1"/>
</dbReference>
<dbReference type="AlphaFoldDB" id="A0A3N9TCV3"/>
<keyword evidence="4" id="KW-1185">Reference proteome</keyword>
<dbReference type="RefSeq" id="WP_124938354.1">
    <property type="nucleotide sequence ID" value="NZ_RJVQ01000008.1"/>
</dbReference>
<reference evidence="3 4" key="1">
    <citation type="submission" date="2018-11" db="EMBL/GenBank/DDBJ databases">
        <title>Vibrio LJC006 sp. nov., isolated from seawater during the bloom of the enteromorpha.</title>
        <authorList>
            <person name="Liang J."/>
        </authorList>
    </citation>
    <scope>NUCLEOTIDE SEQUENCE [LARGE SCALE GENOMIC DNA]</scope>
    <source>
        <strain evidence="3 4">LJC006</strain>
    </source>
</reference>
<feature type="compositionally biased region" description="Basic residues" evidence="1">
    <location>
        <begin position="204"/>
        <end position="216"/>
    </location>
</feature>
<gene>
    <name evidence="3" type="ORF">EES38_16760</name>
</gene>
<sequence length="239" mass="27806">MSNAYAYLRMSPKIEDVDRRIEALKQSSDDIELFVEKGIKGRVPLDERPEYEKLNAKLVAGDELFLWWIDELGIDFLTSVNNVTSLIQRGVTIRTINQNLEFKLDDQITDALIKMMHGYAESDRHKRMFAAEMGRRALKCDPGKWKEKFRGRRGNEEMHRTVAQKLFEGKTLQQVADETEVSLSTVKRIKAKLKEHDEMGQMRGRGHHREHRKHGHINGERSGMRHGKRHGRSQESEDL</sequence>
<dbReference type="Proteomes" id="UP000281112">
    <property type="component" value="Unassembled WGS sequence"/>
</dbReference>
<dbReference type="GO" id="GO:0000150">
    <property type="term" value="F:DNA strand exchange activity"/>
    <property type="evidence" value="ECO:0007669"/>
    <property type="project" value="InterPro"/>
</dbReference>
<evidence type="ECO:0000313" key="3">
    <source>
        <dbReference type="EMBL" id="RQW62017.1"/>
    </source>
</evidence>